<keyword evidence="3" id="KW-1185">Reference proteome</keyword>
<feature type="region of interest" description="Disordered" evidence="1">
    <location>
        <begin position="1"/>
        <end position="27"/>
    </location>
</feature>
<reference evidence="2" key="1">
    <citation type="submission" date="2020-08" db="EMBL/GenBank/DDBJ databases">
        <title>Multicomponent nature underlies the extraordinary mechanical properties of spider dragline silk.</title>
        <authorList>
            <person name="Kono N."/>
            <person name="Nakamura H."/>
            <person name="Mori M."/>
            <person name="Yoshida Y."/>
            <person name="Ohtoshi R."/>
            <person name="Malay A.D."/>
            <person name="Moran D.A.P."/>
            <person name="Tomita M."/>
            <person name="Numata K."/>
            <person name="Arakawa K."/>
        </authorList>
    </citation>
    <scope>NUCLEOTIDE SEQUENCE</scope>
</reference>
<proteinExistence type="predicted"/>
<dbReference type="OrthoDB" id="10282694at2759"/>
<protein>
    <submittedName>
        <fullName evidence="2">Uncharacterized protein</fullName>
    </submittedName>
</protein>
<organism evidence="2 3">
    <name type="scientific">Nephila pilipes</name>
    <name type="common">Giant wood spider</name>
    <name type="synonym">Nephila maculata</name>
    <dbReference type="NCBI Taxonomy" id="299642"/>
    <lineage>
        <taxon>Eukaryota</taxon>
        <taxon>Metazoa</taxon>
        <taxon>Ecdysozoa</taxon>
        <taxon>Arthropoda</taxon>
        <taxon>Chelicerata</taxon>
        <taxon>Arachnida</taxon>
        <taxon>Araneae</taxon>
        <taxon>Araneomorphae</taxon>
        <taxon>Entelegynae</taxon>
        <taxon>Araneoidea</taxon>
        <taxon>Nephilidae</taxon>
        <taxon>Nephila</taxon>
    </lineage>
</organism>
<evidence type="ECO:0000313" key="3">
    <source>
        <dbReference type="Proteomes" id="UP000887013"/>
    </source>
</evidence>
<dbReference type="Proteomes" id="UP000887013">
    <property type="component" value="Unassembled WGS sequence"/>
</dbReference>
<dbReference type="AlphaFoldDB" id="A0A8X6Q7W0"/>
<dbReference type="EMBL" id="BMAW01125201">
    <property type="protein sequence ID" value="GFU11364.1"/>
    <property type="molecule type" value="Genomic_DNA"/>
</dbReference>
<comment type="caution">
    <text evidence="2">The sequence shown here is derived from an EMBL/GenBank/DDBJ whole genome shotgun (WGS) entry which is preliminary data.</text>
</comment>
<gene>
    <name evidence="2" type="ORF">NPIL_329281</name>
</gene>
<evidence type="ECO:0000256" key="1">
    <source>
        <dbReference type="SAM" id="MobiDB-lite"/>
    </source>
</evidence>
<evidence type="ECO:0000313" key="2">
    <source>
        <dbReference type="EMBL" id="GFU11364.1"/>
    </source>
</evidence>
<feature type="compositionally biased region" description="Polar residues" evidence="1">
    <location>
        <begin position="9"/>
        <end position="20"/>
    </location>
</feature>
<name>A0A8X6Q7W0_NEPPI</name>
<sequence>MSHYAPMDTNPQSEGLSSNPYREASRGTVLRKHAQVFIRDMSNRIRGATSASFKAFGNLGRVVNSSKKGSTKLRMNRWFSRVVQNYL</sequence>
<accession>A0A8X6Q7W0</accession>